<accession>A0A9Q0E9D1</accession>
<evidence type="ECO:0000313" key="2">
    <source>
        <dbReference type="EMBL" id="KAJ3603274.1"/>
    </source>
</evidence>
<organism evidence="2 3">
    <name type="scientific">Muraenolepis orangiensis</name>
    <name type="common">Patagonian moray cod</name>
    <dbReference type="NCBI Taxonomy" id="630683"/>
    <lineage>
        <taxon>Eukaryota</taxon>
        <taxon>Metazoa</taxon>
        <taxon>Chordata</taxon>
        <taxon>Craniata</taxon>
        <taxon>Vertebrata</taxon>
        <taxon>Euteleostomi</taxon>
        <taxon>Actinopterygii</taxon>
        <taxon>Neopterygii</taxon>
        <taxon>Teleostei</taxon>
        <taxon>Neoteleostei</taxon>
        <taxon>Acanthomorphata</taxon>
        <taxon>Zeiogadaria</taxon>
        <taxon>Gadariae</taxon>
        <taxon>Gadiformes</taxon>
        <taxon>Muraenolepidoidei</taxon>
        <taxon>Muraenolepididae</taxon>
        <taxon>Muraenolepis</taxon>
    </lineage>
</organism>
<feature type="region of interest" description="Disordered" evidence="1">
    <location>
        <begin position="58"/>
        <end position="88"/>
    </location>
</feature>
<feature type="compositionally biased region" description="Polar residues" evidence="1">
    <location>
        <begin position="63"/>
        <end position="88"/>
    </location>
</feature>
<gene>
    <name evidence="2" type="ORF">NHX12_031016</name>
</gene>
<dbReference type="AlphaFoldDB" id="A0A9Q0E9D1"/>
<sequence length="88" mass="9268">MAGQKPAVGGGVKLTVGRRTGMGGASSGPDVDQLTPELRPREQLSVTFLELQVSAHRLKEQASNEQASNEQASNEQASNEQASNVYDG</sequence>
<feature type="region of interest" description="Disordered" evidence="1">
    <location>
        <begin position="1"/>
        <end position="39"/>
    </location>
</feature>
<proteinExistence type="predicted"/>
<dbReference type="Proteomes" id="UP001148018">
    <property type="component" value="Unassembled WGS sequence"/>
</dbReference>
<evidence type="ECO:0000313" key="3">
    <source>
        <dbReference type="Proteomes" id="UP001148018"/>
    </source>
</evidence>
<reference evidence="2" key="1">
    <citation type="submission" date="2022-07" db="EMBL/GenBank/DDBJ databases">
        <title>Chromosome-level genome of Muraenolepis orangiensis.</title>
        <authorList>
            <person name="Kim J."/>
        </authorList>
    </citation>
    <scope>NUCLEOTIDE SEQUENCE</scope>
    <source>
        <strain evidence="2">KU_S4_2022</strain>
        <tissue evidence="2">Muscle</tissue>
    </source>
</reference>
<name>A0A9Q0E9D1_9TELE</name>
<evidence type="ECO:0000256" key="1">
    <source>
        <dbReference type="SAM" id="MobiDB-lite"/>
    </source>
</evidence>
<dbReference type="EMBL" id="JANIIK010000046">
    <property type="protein sequence ID" value="KAJ3603274.1"/>
    <property type="molecule type" value="Genomic_DNA"/>
</dbReference>
<comment type="caution">
    <text evidence="2">The sequence shown here is derived from an EMBL/GenBank/DDBJ whole genome shotgun (WGS) entry which is preliminary data.</text>
</comment>
<protein>
    <submittedName>
        <fullName evidence="2">Uncharacterized protein</fullName>
    </submittedName>
</protein>
<feature type="non-terminal residue" evidence="2">
    <location>
        <position position="88"/>
    </location>
</feature>
<keyword evidence="3" id="KW-1185">Reference proteome</keyword>